<dbReference type="RefSeq" id="WP_016843623.1">
    <property type="nucleotide sequence ID" value="NZ_BJNL01000200.1"/>
</dbReference>
<accession>A0ABV4FDM5</accession>
<protein>
    <submittedName>
        <fullName evidence="1">Uncharacterized protein</fullName>
    </submittedName>
</protein>
<evidence type="ECO:0000313" key="1">
    <source>
        <dbReference type="EMBL" id="MEY9321199.1"/>
    </source>
</evidence>
<dbReference type="EMBL" id="JBGBZA010000002">
    <property type="protein sequence ID" value="MEY9321199.1"/>
    <property type="molecule type" value="Genomic_DNA"/>
</dbReference>
<name>A0ABV4FDM5_BRAEL</name>
<proteinExistence type="predicted"/>
<sequence length="86" mass="9786">MDEQGNAAEDLQAQILGQLSERLNDDRLYQEALSDPALKRTQVELEAALSNSREARQVVFDLFQDLDGFSLDDYKPSRMSRPVWIG</sequence>
<dbReference type="GeneID" id="92951323"/>
<dbReference type="Proteomes" id="UP001565471">
    <property type="component" value="Unassembled WGS sequence"/>
</dbReference>
<reference evidence="1 2" key="1">
    <citation type="submission" date="2024-07" db="EMBL/GenBank/DDBJ databases">
        <title>Genomic Encyclopedia of Type Strains, Phase V (KMG-V): Genome sequencing to study the core and pangenomes of soil and plant-associated prokaryotes.</title>
        <authorList>
            <person name="Whitman W."/>
        </authorList>
    </citation>
    <scope>NUCLEOTIDE SEQUENCE [LARGE SCALE GENOMIC DNA]</scope>
    <source>
        <strain evidence="1 2">USDA 415</strain>
    </source>
</reference>
<evidence type="ECO:0000313" key="2">
    <source>
        <dbReference type="Proteomes" id="UP001565471"/>
    </source>
</evidence>
<keyword evidence="2" id="KW-1185">Reference proteome</keyword>
<comment type="caution">
    <text evidence="1">The sequence shown here is derived from an EMBL/GenBank/DDBJ whole genome shotgun (WGS) entry which is preliminary data.</text>
</comment>
<gene>
    <name evidence="1" type="ORF">ABIF29_007998</name>
</gene>
<organism evidence="1 2">
    <name type="scientific">Bradyrhizobium elkanii</name>
    <dbReference type="NCBI Taxonomy" id="29448"/>
    <lineage>
        <taxon>Bacteria</taxon>
        <taxon>Pseudomonadati</taxon>
        <taxon>Pseudomonadota</taxon>
        <taxon>Alphaproteobacteria</taxon>
        <taxon>Hyphomicrobiales</taxon>
        <taxon>Nitrobacteraceae</taxon>
        <taxon>Bradyrhizobium</taxon>
    </lineage>
</organism>